<feature type="domain" description="MotA/TolQ/ExbB proton channel" evidence="8">
    <location>
        <begin position="102"/>
        <end position="202"/>
    </location>
</feature>
<accession>A0A2A2H1G2</accession>
<dbReference type="InterPro" id="IPR050790">
    <property type="entry name" value="ExbB/TolQ_transport"/>
</dbReference>
<keyword evidence="9" id="KW-0969">Cilium</keyword>
<feature type="transmembrane region" description="Helical" evidence="7">
    <location>
        <begin position="166"/>
        <end position="185"/>
    </location>
</feature>
<keyword evidence="10" id="KW-1185">Reference proteome</keyword>
<keyword evidence="5 7" id="KW-0472">Membrane</keyword>
<dbReference type="InterPro" id="IPR002898">
    <property type="entry name" value="MotA_ExbB_proton_chnl"/>
</dbReference>
<evidence type="ECO:0000256" key="1">
    <source>
        <dbReference type="ARBA" id="ARBA00004651"/>
    </source>
</evidence>
<keyword evidence="2" id="KW-1003">Cell membrane</keyword>
<comment type="subcellular location">
    <subcellularLocation>
        <location evidence="1">Cell membrane</location>
        <topology evidence="1">Multi-pass membrane protein</topology>
    </subcellularLocation>
    <subcellularLocation>
        <location evidence="6">Membrane</location>
        <topology evidence="6">Multi-pass membrane protein</topology>
    </subcellularLocation>
</comment>
<evidence type="ECO:0000256" key="5">
    <source>
        <dbReference type="ARBA" id="ARBA00023136"/>
    </source>
</evidence>
<name>A0A2A2H1G2_METBR</name>
<comment type="similarity">
    <text evidence="6">Belongs to the exbB/tolQ family.</text>
</comment>
<feature type="transmembrane region" description="Helical" evidence="7">
    <location>
        <begin position="130"/>
        <end position="154"/>
    </location>
</feature>
<evidence type="ECO:0000256" key="6">
    <source>
        <dbReference type="RuleBase" id="RU004057"/>
    </source>
</evidence>
<evidence type="ECO:0000256" key="4">
    <source>
        <dbReference type="ARBA" id="ARBA00022989"/>
    </source>
</evidence>
<keyword evidence="9" id="KW-0282">Flagellum</keyword>
<dbReference type="AlphaFoldDB" id="A0A2A2H1G2"/>
<keyword evidence="4 7" id="KW-1133">Transmembrane helix</keyword>
<reference evidence="9 10" key="1">
    <citation type="journal article" date="2017" name="BMC Genomics">
        <title>Genomic analysis of methanogenic archaea reveals a shift towards energy conservation.</title>
        <authorList>
            <person name="Gilmore S.P."/>
            <person name="Henske J.K."/>
            <person name="Sexton J.A."/>
            <person name="Solomon K.V."/>
            <person name="Seppala S."/>
            <person name="Yoo J.I."/>
            <person name="Huyett L.M."/>
            <person name="Pressman A."/>
            <person name="Cogan J.Z."/>
            <person name="Kivenson V."/>
            <person name="Peng X."/>
            <person name="Tan Y."/>
            <person name="Valentine D.L."/>
            <person name="O'Malley M.A."/>
        </authorList>
    </citation>
    <scope>NUCLEOTIDE SEQUENCE [LARGE SCALE GENOMIC DNA]</scope>
    <source>
        <strain evidence="9 10">M.o.H.</strain>
    </source>
</reference>
<organism evidence="9 10">
    <name type="scientific">Methanobacterium bryantii</name>
    <dbReference type="NCBI Taxonomy" id="2161"/>
    <lineage>
        <taxon>Archaea</taxon>
        <taxon>Methanobacteriati</taxon>
        <taxon>Methanobacteriota</taxon>
        <taxon>Methanomada group</taxon>
        <taxon>Methanobacteria</taxon>
        <taxon>Methanobacteriales</taxon>
        <taxon>Methanobacteriaceae</taxon>
        <taxon>Methanobacterium</taxon>
    </lineage>
</organism>
<feature type="transmembrane region" description="Helical" evidence="7">
    <location>
        <begin position="21"/>
        <end position="45"/>
    </location>
</feature>
<keyword evidence="6" id="KW-0813">Transport</keyword>
<keyword evidence="9" id="KW-0966">Cell projection</keyword>
<dbReference type="Pfam" id="PF01618">
    <property type="entry name" value="MotA_ExbB"/>
    <property type="match status" value="1"/>
</dbReference>
<proteinExistence type="inferred from homology"/>
<evidence type="ECO:0000313" key="10">
    <source>
        <dbReference type="Proteomes" id="UP000217784"/>
    </source>
</evidence>
<dbReference type="OrthoDB" id="60560at2157"/>
<gene>
    <name evidence="9" type="ORF">ASJ80_04405</name>
</gene>
<evidence type="ECO:0000256" key="7">
    <source>
        <dbReference type="SAM" id="Phobius"/>
    </source>
</evidence>
<dbReference type="Proteomes" id="UP000217784">
    <property type="component" value="Unassembled WGS sequence"/>
</dbReference>
<evidence type="ECO:0000259" key="8">
    <source>
        <dbReference type="Pfam" id="PF01618"/>
    </source>
</evidence>
<keyword evidence="6" id="KW-0653">Protein transport</keyword>
<dbReference type="GO" id="GO:0017038">
    <property type="term" value="P:protein import"/>
    <property type="evidence" value="ECO:0007669"/>
    <property type="project" value="TreeGrafter"/>
</dbReference>
<dbReference type="PANTHER" id="PTHR30625">
    <property type="entry name" value="PROTEIN TOLQ"/>
    <property type="match status" value="1"/>
</dbReference>
<sequence>MVTASINDMFDSTMHAVTQCLLTPVLIVLSLFFIYALINMGILLAEYYKRRKHEFDIKQFINQILAVKGRNHDELIKVIEEGKIPKRHKEVLKTLAGSSNVSKDFRESLAIKMVEDEGLWASKKLERTDIIAKISPAIGLMGTLIPLGPGLTALGSGDIQSLAQHLLIAFDAAVLGMAAAAVAFITSKIRRRWYEEDISNLETLVDTILEIS</sequence>
<evidence type="ECO:0000256" key="2">
    <source>
        <dbReference type="ARBA" id="ARBA00022475"/>
    </source>
</evidence>
<dbReference type="EMBL" id="LMVM01000039">
    <property type="protein sequence ID" value="PAV03248.1"/>
    <property type="molecule type" value="Genomic_DNA"/>
</dbReference>
<comment type="caution">
    <text evidence="9">The sequence shown here is derived from an EMBL/GenBank/DDBJ whole genome shotgun (WGS) entry which is preliminary data.</text>
</comment>
<evidence type="ECO:0000313" key="9">
    <source>
        <dbReference type="EMBL" id="PAV03248.1"/>
    </source>
</evidence>
<keyword evidence="3 7" id="KW-0812">Transmembrane</keyword>
<dbReference type="GO" id="GO:0005886">
    <property type="term" value="C:plasma membrane"/>
    <property type="evidence" value="ECO:0007669"/>
    <property type="project" value="UniProtKB-SubCell"/>
</dbReference>
<dbReference type="PANTHER" id="PTHR30625:SF3">
    <property type="entry name" value="TOL-PAL SYSTEM PROTEIN TOLQ"/>
    <property type="match status" value="1"/>
</dbReference>
<evidence type="ECO:0000256" key="3">
    <source>
        <dbReference type="ARBA" id="ARBA00022692"/>
    </source>
</evidence>
<protein>
    <submittedName>
        <fullName evidence="9">Flagellar motor protein MotA</fullName>
    </submittedName>
</protein>
<dbReference type="RefSeq" id="WP_069585801.1">
    <property type="nucleotide sequence ID" value="NZ_LMVM01000039.1"/>
</dbReference>